<accession>A0AAQ4DFI0</accession>
<dbReference type="Proteomes" id="UP001321473">
    <property type="component" value="Unassembled WGS sequence"/>
</dbReference>
<dbReference type="InterPro" id="IPR043137">
    <property type="entry name" value="GGT_ssub_C"/>
</dbReference>
<reference evidence="3 4" key="1">
    <citation type="journal article" date="2023" name="Arcadia Sci">
        <title>De novo assembly of a long-read Amblyomma americanum tick genome.</title>
        <authorList>
            <person name="Chou S."/>
            <person name="Poskanzer K.E."/>
            <person name="Rollins M."/>
            <person name="Thuy-Boun P.S."/>
        </authorList>
    </citation>
    <scope>NUCLEOTIDE SEQUENCE [LARGE SCALE GENOMIC DNA]</scope>
    <source>
        <strain evidence="3">F_SG_1</strain>
        <tissue evidence="3">Salivary glands</tissue>
    </source>
</reference>
<dbReference type="Gene3D" id="3.60.20.40">
    <property type="match status" value="1"/>
</dbReference>
<evidence type="ECO:0000313" key="3">
    <source>
        <dbReference type="EMBL" id="KAK8761220.1"/>
    </source>
</evidence>
<dbReference type="PANTHER" id="PTHR11686">
    <property type="entry name" value="GAMMA GLUTAMYL TRANSPEPTIDASE"/>
    <property type="match status" value="1"/>
</dbReference>
<dbReference type="GO" id="GO:0036374">
    <property type="term" value="F:glutathione hydrolase activity"/>
    <property type="evidence" value="ECO:0007669"/>
    <property type="project" value="InterPro"/>
</dbReference>
<proteinExistence type="predicted"/>
<dbReference type="AlphaFoldDB" id="A0AAQ4DFI0"/>
<dbReference type="InterPro" id="IPR000101">
    <property type="entry name" value="GGT_peptidase"/>
</dbReference>
<evidence type="ECO:0000313" key="4">
    <source>
        <dbReference type="Proteomes" id="UP001321473"/>
    </source>
</evidence>
<feature type="binding site" evidence="1">
    <location>
        <begin position="31"/>
        <end position="32"/>
    </location>
    <ligand>
        <name>L-glutamate</name>
        <dbReference type="ChEBI" id="CHEBI:29985"/>
    </ligand>
</feature>
<protein>
    <submittedName>
        <fullName evidence="3">Uncharacterized protein</fullName>
    </submittedName>
</protein>
<name>A0AAQ4DFI0_AMBAM</name>
<dbReference type="GO" id="GO:0005886">
    <property type="term" value="C:plasma membrane"/>
    <property type="evidence" value="ECO:0007669"/>
    <property type="project" value="TreeGrafter"/>
</dbReference>
<feature type="non-terminal residue" evidence="3">
    <location>
        <position position="63"/>
    </location>
</feature>
<comment type="caution">
    <text evidence="3">The sequence shown here is derived from an EMBL/GenBank/DDBJ whole genome shotgun (WGS) entry which is preliminary data.</text>
</comment>
<dbReference type="SUPFAM" id="SSF56235">
    <property type="entry name" value="N-terminal nucleophile aminohydrolases (Ntn hydrolases)"/>
    <property type="match status" value="1"/>
</dbReference>
<dbReference type="GO" id="GO:0006751">
    <property type="term" value="P:glutathione catabolic process"/>
    <property type="evidence" value="ECO:0007669"/>
    <property type="project" value="InterPro"/>
</dbReference>
<evidence type="ECO:0000256" key="2">
    <source>
        <dbReference type="SAM" id="MobiDB-lite"/>
    </source>
</evidence>
<evidence type="ECO:0000256" key="1">
    <source>
        <dbReference type="PIRSR" id="PIRSR600101-2"/>
    </source>
</evidence>
<dbReference type="InterPro" id="IPR029055">
    <property type="entry name" value="Ntn_hydrolases_N"/>
</dbReference>
<gene>
    <name evidence="3" type="ORF">V5799_027513</name>
</gene>
<dbReference type="EMBL" id="JARKHS020031425">
    <property type="protein sequence ID" value="KAK8761220.1"/>
    <property type="molecule type" value="Genomic_DNA"/>
</dbReference>
<feature type="region of interest" description="Disordered" evidence="2">
    <location>
        <begin position="1"/>
        <end position="20"/>
    </location>
</feature>
<keyword evidence="4" id="KW-1185">Reference proteome</keyword>
<dbReference type="PANTHER" id="PTHR11686:SF9">
    <property type="entry name" value="RE13973P"/>
    <property type="match status" value="1"/>
</dbReference>
<sequence length="63" mass="6436">MNAFSTPSVESDRTVPPSENNYIRAGFRPASSFAPAIVVDAAGDVVLAVCATGGQLIVSALVQ</sequence>
<organism evidence="3 4">
    <name type="scientific">Amblyomma americanum</name>
    <name type="common">Lone star tick</name>
    <dbReference type="NCBI Taxonomy" id="6943"/>
    <lineage>
        <taxon>Eukaryota</taxon>
        <taxon>Metazoa</taxon>
        <taxon>Ecdysozoa</taxon>
        <taxon>Arthropoda</taxon>
        <taxon>Chelicerata</taxon>
        <taxon>Arachnida</taxon>
        <taxon>Acari</taxon>
        <taxon>Parasitiformes</taxon>
        <taxon>Ixodida</taxon>
        <taxon>Ixodoidea</taxon>
        <taxon>Ixodidae</taxon>
        <taxon>Amblyomminae</taxon>
        <taxon>Amblyomma</taxon>
    </lineage>
</organism>
<dbReference type="Pfam" id="PF01019">
    <property type="entry name" value="G_glu_transpept"/>
    <property type="match status" value="1"/>
</dbReference>
<feature type="binding site" evidence="1">
    <location>
        <position position="54"/>
    </location>
    <ligand>
        <name>L-glutamate</name>
        <dbReference type="ChEBI" id="CHEBI:29985"/>
    </ligand>
</feature>